<dbReference type="Gene3D" id="1.10.3230.30">
    <property type="entry name" value="Phage gp6-like head-tail connector protein"/>
    <property type="match status" value="1"/>
</dbReference>
<comment type="caution">
    <text evidence="1">The sequence shown here is derived from an EMBL/GenBank/DDBJ whole genome shotgun (WGS) entry which is preliminary data.</text>
</comment>
<dbReference type="InterPro" id="IPR021146">
    <property type="entry name" value="Phage_gp6-like_head-tail"/>
</dbReference>
<evidence type="ECO:0000313" key="1">
    <source>
        <dbReference type="EMBL" id="MSS91367.1"/>
    </source>
</evidence>
<protein>
    <submittedName>
        <fullName evidence="1">Phage gp6-like head-tail connector protein</fullName>
    </submittedName>
</protein>
<dbReference type="GeneID" id="86056265"/>
<reference evidence="1 2" key="1">
    <citation type="submission" date="2019-08" db="EMBL/GenBank/DDBJ databases">
        <title>In-depth cultivation of the pig gut microbiome towards novel bacterial diversity and tailored functional studies.</title>
        <authorList>
            <person name="Wylensek D."/>
            <person name="Hitch T.C.A."/>
            <person name="Clavel T."/>
        </authorList>
    </citation>
    <scope>NUCLEOTIDE SEQUENCE [LARGE SCALE GENOMIC DNA]</scope>
    <source>
        <strain evidence="1 2">WCA-389-WT-23B</strain>
    </source>
</reference>
<dbReference type="Pfam" id="PF05135">
    <property type="entry name" value="Phage_connect_1"/>
    <property type="match status" value="1"/>
</dbReference>
<dbReference type="CDD" id="cd08054">
    <property type="entry name" value="gp6"/>
    <property type="match status" value="1"/>
</dbReference>
<proteinExistence type="predicted"/>
<dbReference type="InterPro" id="IPR006450">
    <property type="entry name" value="Phage_HK97_gp6-like"/>
</dbReference>
<gene>
    <name evidence="1" type="ORF">FYJ45_24970</name>
</gene>
<dbReference type="RefSeq" id="WP_154467772.1">
    <property type="nucleotide sequence ID" value="NZ_VUMI01000063.1"/>
</dbReference>
<dbReference type="AlphaFoldDB" id="A0A6N7WLI6"/>
<accession>A0A6N7WLI6</accession>
<dbReference type="Proteomes" id="UP000436047">
    <property type="component" value="Unassembled WGS sequence"/>
</dbReference>
<keyword evidence="2" id="KW-1185">Reference proteome</keyword>
<evidence type="ECO:0000313" key="2">
    <source>
        <dbReference type="Proteomes" id="UP000436047"/>
    </source>
</evidence>
<name>A0A6N7WLI6_9FIRM</name>
<dbReference type="EMBL" id="VUMI01000063">
    <property type="protein sequence ID" value="MSS91367.1"/>
    <property type="molecule type" value="Genomic_DNA"/>
</dbReference>
<dbReference type="NCBIfam" id="TIGR01560">
    <property type="entry name" value="put_DNA_pack"/>
    <property type="match status" value="1"/>
</dbReference>
<sequence>MDKQKVKEYLRVDFDEDDGIIEQMMLAAENYIISAVGEYDSSNEKANMLFMAIVQDLYDNRTLMVTEQQKKRMSYTFASIILQLQLECQEVAEGELIREG</sequence>
<organism evidence="1 2">
    <name type="scientific">Eisenbergiella porci</name>
    <dbReference type="NCBI Taxonomy" id="2652274"/>
    <lineage>
        <taxon>Bacteria</taxon>
        <taxon>Bacillati</taxon>
        <taxon>Bacillota</taxon>
        <taxon>Clostridia</taxon>
        <taxon>Lachnospirales</taxon>
        <taxon>Lachnospiraceae</taxon>
        <taxon>Eisenbergiella</taxon>
    </lineage>
</organism>